<proteinExistence type="predicted"/>
<feature type="compositionally biased region" description="Polar residues" evidence="1">
    <location>
        <begin position="122"/>
        <end position="131"/>
    </location>
</feature>
<reference evidence="3" key="1">
    <citation type="submission" date="2021-03" db="EMBL/GenBank/DDBJ databases">
        <title>Revisited historic fungal species revealed as producer of novel bioactive compounds through whole genome sequencing and comparative genomics.</title>
        <authorList>
            <person name="Vignolle G.A."/>
            <person name="Hochenegger N."/>
            <person name="Mach R.L."/>
            <person name="Mach-Aigner A.R."/>
            <person name="Javad Rahimi M."/>
            <person name="Salim K.A."/>
            <person name="Chan C.M."/>
            <person name="Lim L.B.L."/>
            <person name="Cai F."/>
            <person name="Druzhinina I.S."/>
            <person name="U'Ren J.M."/>
            <person name="Derntl C."/>
        </authorList>
    </citation>
    <scope>NUCLEOTIDE SEQUENCE</scope>
    <source>
        <strain evidence="3">TUCIM 5799</strain>
    </source>
</reference>
<evidence type="ECO:0000313" key="3">
    <source>
        <dbReference type="EMBL" id="KAI1865191.1"/>
    </source>
</evidence>
<keyword evidence="4" id="KW-1185">Reference proteome</keyword>
<dbReference type="Proteomes" id="UP000829685">
    <property type="component" value="Unassembled WGS sequence"/>
</dbReference>
<feature type="region of interest" description="Disordered" evidence="1">
    <location>
        <begin position="112"/>
        <end position="131"/>
    </location>
</feature>
<evidence type="ECO:0000256" key="1">
    <source>
        <dbReference type="SAM" id="MobiDB-lite"/>
    </source>
</evidence>
<evidence type="ECO:0000313" key="4">
    <source>
        <dbReference type="Proteomes" id="UP000829685"/>
    </source>
</evidence>
<protein>
    <submittedName>
        <fullName evidence="3">Uncharacterized protein</fullName>
    </submittedName>
</protein>
<comment type="caution">
    <text evidence="3">The sequence shown here is derived from an EMBL/GenBank/DDBJ whole genome shotgun (WGS) entry which is preliminary data.</text>
</comment>
<gene>
    <name evidence="3" type="ORF">JX265_008238</name>
</gene>
<keyword evidence="2" id="KW-0812">Transmembrane</keyword>
<dbReference type="EMBL" id="JAFIMR010000022">
    <property type="protein sequence ID" value="KAI1865191.1"/>
    <property type="molecule type" value="Genomic_DNA"/>
</dbReference>
<accession>A0A9Q0ANS0</accession>
<dbReference type="OrthoDB" id="5428081at2759"/>
<feature type="transmembrane region" description="Helical" evidence="2">
    <location>
        <begin position="41"/>
        <end position="61"/>
    </location>
</feature>
<feature type="compositionally biased region" description="Pro residues" evidence="1">
    <location>
        <begin position="1"/>
        <end position="11"/>
    </location>
</feature>
<feature type="compositionally biased region" description="Low complexity" evidence="1">
    <location>
        <begin position="14"/>
        <end position="32"/>
    </location>
</feature>
<organism evidence="3 4">
    <name type="scientific">Neoarthrinium moseri</name>
    <dbReference type="NCBI Taxonomy" id="1658444"/>
    <lineage>
        <taxon>Eukaryota</taxon>
        <taxon>Fungi</taxon>
        <taxon>Dikarya</taxon>
        <taxon>Ascomycota</taxon>
        <taxon>Pezizomycotina</taxon>
        <taxon>Sordariomycetes</taxon>
        <taxon>Xylariomycetidae</taxon>
        <taxon>Amphisphaeriales</taxon>
        <taxon>Apiosporaceae</taxon>
        <taxon>Neoarthrinium</taxon>
    </lineage>
</organism>
<evidence type="ECO:0000256" key="2">
    <source>
        <dbReference type="SAM" id="Phobius"/>
    </source>
</evidence>
<keyword evidence="2" id="KW-1133">Transmembrane helix</keyword>
<dbReference type="AlphaFoldDB" id="A0A9Q0ANS0"/>
<sequence>MASQSPRPPRGSRPRGSPAAAAAARAPLATPPKSGSTLKRVIWTGAFAAVTIVGALYGAGLKTQQEYKAERQQIVEATPEQRIKDLEKRRGALMAQKIPLDRKLHDLQARMRAKEAEEQLKATASSDNKPK</sequence>
<keyword evidence="2" id="KW-0472">Membrane</keyword>
<name>A0A9Q0ANS0_9PEZI</name>
<feature type="region of interest" description="Disordered" evidence="1">
    <location>
        <begin position="1"/>
        <end position="36"/>
    </location>
</feature>